<accession>A0ACB8QKT6</accession>
<name>A0ACB8QKT6_9AGAM</name>
<comment type="caution">
    <text evidence="1">The sequence shown here is derived from an EMBL/GenBank/DDBJ whole genome shotgun (WGS) entry which is preliminary data.</text>
</comment>
<dbReference type="EMBL" id="MU273561">
    <property type="protein sequence ID" value="KAI0031981.1"/>
    <property type="molecule type" value="Genomic_DNA"/>
</dbReference>
<sequence>MTHLDPTVYLVWTVLSGLLGAFLVTHLHAFDRFKCLRWNQGSQGAFKRVMTYSYITSIPLLFVYSLGYCIIKYEEGFVDLPVYGVIAKPSQLWTPAHRRAILPLNICLAFCWALEIVSHLEELCFWLYVVNSGPMQRQWFASWYFKLWAAGSVAALLYLPLTAISTRADPLRNEAAIFLAGAVGSGLITASFFPVLWQFPSFLRSLRHDGVDMSTVVRLTKFHELNTFRVFFRVLFVAALLTLAVDGFTPHRHVNENIFATDLCAIIAAIGTFVSSGITLIIFFPRNISHEIA</sequence>
<feature type="non-terminal residue" evidence="1">
    <location>
        <position position="293"/>
    </location>
</feature>
<proteinExistence type="predicted"/>
<reference evidence="1" key="1">
    <citation type="submission" date="2021-02" db="EMBL/GenBank/DDBJ databases">
        <authorList>
            <consortium name="DOE Joint Genome Institute"/>
            <person name="Ahrendt S."/>
            <person name="Looney B.P."/>
            <person name="Miyauchi S."/>
            <person name="Morin E."/>
            <person name="Drula E."/>
            <person name="Courty P.E."/>
            <person name="Chicoki N."/>
            <person name="Fauchery L."/>
            <person name="Kohler A."/>
            <person name="Kuo A."/>
            <person name="Labutti K."/>
            <person name="Pangilinan J."/>
            <person name="Lipzen A."/>
            <person name="Riley R."/>
            <person name="Andreopoulos W."/>
            <person name="He G."/>
            <person name="Johnson J."/>
            <person name="Barry K.W."/>
            <person name="Grigoriev I.V."/>
            <person name="Nagy L."/>
            <person name="Hibbett D."/>
            <person name="Henrissat B."/>
            <person name="Matheny P.B."/>
            <person name="Labbe J."/>
            <person name="Martin F."/>
        </authorList>
    </citation>
    <scope>NUCLEOTIDE SEQUENCE</scope>
    <source>
        <strain evidence="1">EC-137</strain>
    </source>
</reference>
<evidence type="ECO:0000313" key="2">
    <source>
        <dbReference type="Proteomes" id="UP000814128"/>
    </source>
</evidence>
<reference evidence="1" key="2">
    <citation type="journal article" date="2022" name="New Phytol.">
        <title>Evolutionary transition to the ectomycorrhizal habit in the genomes of a hyperdiverse lineage of mushroom-forming fungi.</title>
        <authorList>
            <person name="Looney B."/>
            <person name="Miyauchi S."/>
            <person name="Morin E."/>
            <person name="Drula E."/>
            <person name="Courty P.E."/>
            <person name="Kohler A."/>
            <person name="Kuo A."/>
            <person name="LaButti K."/>
            <person name="Pangilinan J."/>
            <person name="Lipzen A."/>
            <person name="Riley R."/>
            <person name="Andreopoulos W."/>
            <person name="He G."/>
            <person name="Johnson J."/>
            <person name="Nolan M."/>
            <person name="Tritt A."/>
            <person name="Barry K.W."/>
            <person name="Grigoriev I.V."/>
            <person name="Nagy L.G."/>
            <person name="Hibbett D."/>
            <person name="Henrissat B."/>
            <person name="Matheny P.B."/>
            <person name="Labbe J."/>
            <person name="Martin F.M."/>
        </authorList>
    </citation>
    <scope>NUCLEOTIDE SEQUENCE</scope>
    <source>
        <strain evidence="1">EC-137</strain>
    </source>
</reference>
<evidence type="ECO:0000313" key="1">
    <source>
        <dbReference type="EMBL" id="KAI0031981.1"/>
    </source>
</evidence>
<protein>
    <submittedName>
        <fullName evidence="1">Uncharacterized protein</fullName>
    </submittedName>
</protein>
<keyword evidence="2" id="KW-1185">Reference proteome</keyword>
<organism evidence="1 2">
    <name type="scientific">Vararia minispora EC-137</name>
    <dbReference type="NCBI Taxonomy" id="1314806"/>
    <lineage>
        <taxon>Eukaryota</taxon>
        <taxon>Fungi</taxon>
        <taxon>Dikarya</taxon>
        <taxon>Basidiomycota</taxon>
        <taxon>Agaricomycotina</taxon>
        <taxon>Agaricomycetes</taxon>
        <taxon>Russulales</taxon>
        <taxon>Lachnocladiaceae</taxon>
        <taxon>Vararia</taxon>
    </lineage>
</organism>
<gene>
    <name evidence="1" type="ORF">K488DRAFT_37498</name>
</gene>
<dbReference type="Proteomes" id="UP000814128">
    <property type="component" value="Unassembled WGS sequence"/>
</dbReference>